<protein>
    <submittedName>
        <fullName evidence="1">Uncharacterized protein</fullName>
    </submittedName>
</protein>
<dbReference type="AlphaFoldDB" id="A0A9P8K8B4"/>
<feature type="non-terminal residue" evidence="1">
    <location>
        <position position="253"/>
    </location>
</feature>
<dbReference type="EMBL" id="JAHFYH010000028">
    <property type="protein sequence ID" value="KAH0222308.1"/>
    <property type="molecule type" value="Genomic_DNA"/>
</dbReference>
<comment type="caution">
    <text evidence="1">The sequence shown here is derived from an EMBL/GenBank/DDBJ whole genome shotgun (WGS) entry which is preliminary data.</text>
</comment>
<evidence type="ECO:0000313" key="2">
    <source>
        <dbReference type="Proteomes" id="UP000767238"/>
    </source>
</evidence>
<evidence type="ECO:0000313" key="1">
    <source>
        <dbReference type="EMBL" id="KAH0222308.1"/>
    </source>
</evidence>
<reference evidence="1" key="2">
    <citation type="submission" date="2021-08" db="EMBL/GenBank/DDBJ databases">
        <authorList>
            <person name="Gostincar C."/>
            <person name="Sun X."/>
            <person name="Song Z."/>
            <person name="Gunde-Cimerman N."/>
        </authorList>
    </citation>
    <scope>NUCLEOTIDE SEQUENCE</scope>
    <source>
        <strain evidence="1">EXF-8016</strain>
    </source>
</reference>
<proteinExistence type="predicted"/>
<dbReference type="OrthoDB" id="10335960at2759"/>
<name>A0A9P8K8B4_AURME</name>
<gene>
    <name evidence="1" type="ORF">KCV03_g4652</name>
</gene>
<dbReference type="Proteomes" id="UP000767238">
    <property type="component" value="Unassembled WGS sequence"/>
</dbReference>
<organism evidence="1 2">
    <name type="scientific">Aureobasidium melanogenum</name>
    <name type="common">Aureobasidium pullulans var. melanogenum</name>
    <dbReference type="NCBI Taxonomy" id="46634"/>
    <lineage>
        <taxon>Eukaryota</taxon>
        <taxon>Fungi</taxon>
        <taxon>Dikarya</taxon>
        <taxon>Ascomycota</taxon>
        <taxon>Pezizomycotina</taxon>
        <taxon>Dothideomycetes</taxon>
        <taxon>Dothideomycetidae</taxon>
        <taxon>Dothideales</taxon>
        <taxon>Saccotheciaceae</taxon>
        <taxon>Aureobasidium</taxon>
    </lineage>
</organism>
<accession>A0A9P8K8B4</accession>
<reference evidence="1" key="1">
    <citation type="journal article" date="2021" name="J Fungi (Basel)">
        <title>Virulence traits and population genomics of the black yeast Aureobasidium melanogenum.</title>
        <authorList>
            <person name="Cernosa A."/>
            <person name="Sun X."/>
            <person name="Gostincar C."/>
            <person name="Fang C."/>
            <person name="Gunde-Cimerman N."/>
            <person name="Song Z."/>
        </authorList>
    </citation>
    <scope>NUCLEOTIDE SEQUENCE</scope>
    <source>
        <strain evidence="1">EXF-8016</strain>
    </source>
</reference>
<sequence>MAVPPLTPTLLSPLKFSATLAPQPNTRFPLNIVANRRRSPPDLNPIAPSFAPGAAELRQYPMEHLAFSSRSDHAIRQPRCHYSSPHGSHDAASHWEEGVQIQSQLWGVSWLLWLEPGPYFYRSGLWNDTATFEHLVHTVKHLESVFLGSSSLHSRNATENFINTTKHLKPISLGSENQHLLVDALASLLRIVIGYDWEDYAMILGKLKKFLGTAIHLKITIGTNDTEQRHLNMMALFIESAKMAIIVISRKRR</sequence>